<feature type="compositionally biased region" description="Basic and acidic residues" evidence="2">
    <location>
        <begin position="1"/>
        <end position="12"/>
    </location>
</feature>
<sequence>MFNGNRNREERTAPGTAQTNARRGQFSVLGADIVVTGDITATADLHIDGRVEGDVRCGSLVQGAESQIFGRVEAEDARLAGLVEGAVHVRRLIIERTARITGDVEYETLTVEQGGHIDGRLKHREDTIAAAAAAAPPPLLQAVGGETA</sequence>
<evidence type="ECO:0000313" key="3">
    <source>
        <dbReference type="EMBL" id="PVX31476.1"/>
    </source>
</evidence>
<dbReference type="PANTHER" id="PTHR35024">
    <property type="entry name" value="HYPOTHETICAL CYTOSOLIC PROTEIN"/>
    <property type="match status" value="1"/>
</dbReference>
<dbReference type="Proteomes" id="UP000245890">
    <property type="component" value="Unassembled WGS sequence"/>
</dbReference>
<keyword evidence="4" id="KW-1185">Reference proteome</keyword>
<organism evidence="3 4">
    <name type="scientific">Sphingomonas pokkalii</name>
    <dbReference type="NCBI Taxonomy" id="2175090"/>
    <lineage>
        <taxon>Bacteria</taxon>
        <taxon>Pseudomonadati</taxon>
        <taxon>Pseudomonadota</taxon>
        <taxon>Alphaproteobacteria</taxon>
        <taxon>Sphingomonadales</taxon>
        <taxon>Sphingomonadaceae</taxon>
        <taxon>Sphingomonas</taxon>
    </lineage>
</organism>
<dbReference type="PANTHER" id="PTHR35024:SF4">
    <property type="entry name" value="POLYMER-FORMING CYTOSKELETAL PROTEIN"/>
    <property type="match status" value="1"/>
</dbReference>
<name>A0A2U0SJF0_9SPHN</name>
<evidence type="ECO:0000313" key="4">
    <source>
        <dbReference type="Proteomes" id="UP000245890"/>
    </source>
</evidence>
<accession>A0A2U0SJF0</accession>
<gene>
    <name evidence="3" type="ORF">DD559_10815</name>
</gene>
<dbReference type="OrthoDB" id="5738271at2"/>
<evidence type="ECO:0000256" key="2">
    <source>
        <dbReference type="SAM" id="MobiDB-lite"/>
    </source>
</evidence>
<reference evidence="3 4" key="1">
    <citation type="submission" date="2018-05" db="EMBL/GenBank/DDBJ databases">
        <title>Description of Sphingomonas pokkalii sp nov, isolated from the rhizosphere of saline tolerant pokkali rice and its draft genome analysis.</title>
        <authorList>
            <person name="Menon R."/>
            <person name="Kumari S."/>
            <person name="Rameshkumar N."/>
        </authorList>
    </citation>
    <scope>NUCLEOTIDE SEQUENCE [LARGE SCALE GENOMIC DNA]</scope>
    <source>
        <strain evidence="3 4">L3B27</strain>
    </source>
</reference>
<dbReference type="InterPro" id="IPR007607">
    <property type="entry name" value="BacA/B"/>
</dbReference>
<proteinExistence type="inferred from homology"/>
<comment type="similarity">
    <text evidence="1">Belongs to the bactofilin family.</text>
</comment>
<evidence type="ECO:0000256" key="1">
    <source>
        <dbReference type="ARBA" id="ARBA00044755"/>
    </source>
</evidence>
<protein>
    <submittedName>
        <fullName evidence="3">Cell shape determination protein CcmA</fullName>
    </submittedName>
</protein>
<dbReference type="Pfam" id="PF04519">
    <property type="entry name" value="Bactofilin"/>
    <property type="match status" value="1"/>
</dbReference>
<comment type="caution">
    <text evidence="3">The sequence shown here is derived from an EMBL/GenBank/DDBJ whole genome shotgun (WGS) entry which is preliminary data.</text>
</comment>
<dbReference type="AlphaFoldDB" id="A0A2U0SJF0"/>
<feature type="region of interest" description="Disordered" evidence="2">
    <location>
        <begin position="1"/>
        <end position="21"/>
    </location>
</feature>
<dbReference type="EMBL" id="QENQ01000001">
    <property type="protein sequence ID" value="PVX31476.1"/>
    <property type="molecule type" value="Genomic_DNA"/>
</dbReference>